<protein>
    <submittedName>
        <fullName evidence="5">Beta-barrel assembly machine subunit BamD</fullName>
    </submittedName>
    <submittedName>
        <fullName evidence="4">Outer membrane protein assembly factor BamD</fullName>
    </submittedName>
</protein>
<dbReference type="PROSITE" id="PS51257">
    <property type="entry name" value="PROKAR_LIPOPROTEIN"/>
    <property type="match status" value="1"/>
</dbReference>
<evidence type="ECO:0000256" key="2">
    <source>
        <dbReference type="SAM" id="SignalP"/>
    </source>
</evidence>
<reference evidence="5 6" key="2">
    <citation type="submission" date="2018-11" db="EMBL/GenBank/DDBJ databases">
        <title>Genomic Encyclopedia of Type Strains, Phase IV (KMG-IV): sequencing the most valuable type-strain genomes for metagenomic binning, comparative biology and taxonomic classification.</title>
        <authorList>
            <person name="Goeker M."/>
        </authorList>
    </citation>
    <scope>NUCLEOTIDE SEQUENCE [LARGE SCALE GENOMIC DNA]</scope>
    <source>
        <strain evidence="5 6">DSM 27783</strain>
    </source>
</reference>
<dbReference type="Pfam" id="PF13525">
    <property type="entry name" value="YfiO"/>
    <property type="match status" value="1"/>
</dbReference>
<reference evidence="4" key="3">
    <citation type="submission" date="2019-06" db="EMBL/GenBank/DDBJ databases">
        <title>A comparative analysis of the Nautiliaceae.</title>
        <authorList>
            <person name="Grosche A."/>
            <person name="Smedile F."/>
            <person name="Vetriani C."/>
        </authorList>
    </citation>
    <scope>NUCLEOTIDE SEQUENCE</scope>
    <source>
        <strain evidence="4">TB6</strain>
    </source>
</reference>
<keyword evidence="7" id="KW-1185">Reference proteome</keyword>
<feature type="signal peptide" evidence="2">
    <location>
        <begin position="1"/>
        <end position="21"/>
    </location>
</feature>
<keyword evidence="1 2" id="KW-0732">Signal</keyword>
<reference evidence="7" key="1">
    <citation type="submission" date="2018-03" db="EMBL/GenBank/DDBJ databases">
        <title>A comparative analysis of the Nautiliaceae.</title>
        <authorList>
            <person name="Grosche A."/>
            <person name="Smedile F."/>
            <person name="Vetriani C."/>
        </authorList>
    </citation>
    <scope>NUCLEOTIDE SEQUENCE [LARGE SCALE GENOMIC DNA]</scope>
    <source>
        <strain evidence="7">TB6</strain>
    </source>
</reference>
<dbReference type="AlphaFoldDB" id="A0AAJ4RDN2"/>
<name>A0AAJ4RDN2_9BACT</name>
<dbReference type="RefSeq" id="WP_123351684.1">
    <property type="nucleotide sequence ID" value="NZ_CP027432.2"/>
</dbReference>
<evidence type="ECO:0000313" key="4">
    <source>
        <dbReference type="EMBL" id="QCI28504.1"/>
    </source>
</evidence>
<proteinExistence type="predicted"/>
<evidence type="ECO:0000256" key="1">
    <source>
        <dbReference type="ARBA" id="ARBA00022729"/>
    </source>
</evidence>
<dbReference type="EMBL" id="RJVK01000001">
    <property type="protein sequence ID" value="ROR40770.1"/>
    <property type="molecule type" value="Genomic_DNA"/>
</dbReference>
<feature type="domain" description="Outer membrane lipoprotein BamD-like" evidence="3">
    <location>
        <begin position="31"/>
        <end position="182"/>
    </location>
</feature>
<feature type="chain" id="PRO_5042487028" evidence="2">
    <location>
        <begin position="22"/>
        <end position="205"/>
    </location>
</feature>
<dbReference type="Proteomes" id="UP000298805">
    <property type="component" value="Chromosome"/>
</dbReference>
<dbReference type="InterPro" id="IPR039565">
    <property type="entry name" value="BamD-like"/>
</dbReference>
<dbReference type="Gene3D" id="1.25.40.10">
    <property type="entry name" value="Tetratricopeptide repeat domain"/>
    <property type="match status" value="1"/>
</dbReference>
<dbReference type="Proteomes" id="UP000272781">
    <property type="component" value="Unassembled WGS sequence"/>
</dbReference>
<evidence type="ECO:0000313" key="5">
    <source>
        <dbReference type="EMBL" id="ROR40770.1"/>
    </source>
</evidence>
<sequence length="205" mass="24453">MRKIIFLLPFLLFLACSNKTAEKTANSALGIHNQIYKALESGYYDNADNYLLDLEAAFPGSIYIKEDLLMLFYAHLKNEDFQLAKFYLNQYEKRFATPQEIPWCEYQKIKIDFLSYQNSYTNEGKILNLIKECENYKLQYPNSNFLYEVNTIYMKALLTKKYLYAKIYKLYKKEGKIKAAQKYKTTLPKDSKPPVIPWYKKLFYW</sequence>
<dbReference type="EMBL" id="CP027432">
    <property type="protein sequence ID" value="QCI28504.1"/>
    <property type="molecule type" value="Genomic_DNA"/>
</dbReference>
<dbReference type="InterPro" id="IPR011990">
    <property type="entry name" value="TPR-like_helical_dom_sf"/>
</dbReference>
<accession>A0AAJ4RDN2</accession>
<organism evidence="5 6">
    <name type="scientific">Caminibacter pacificus</name>
    <dbReference type="NCBI Taxonomy" id="1424653"/>
    <lineage>
        <taxon>Bacteria</taxon>
        <taxon>Pseudomonadati</taxon>
        <taxon>Campylobacterota</taxon>
        <taxon>Epsilonproteobacteria</taxon>
        <taxon>Nautiliales</taxon>
        <taxon>Nautiliaceae</taxon>
        <taxon>Caminibacter</taxon>
    </lineage>
</organism>
<evidence type="ECO:0000313" key="6">
    <source>
        <dbReference type="Proteomes" id="UP000272781"/>
    </source>
</evidence>
<gene>
    <name evidence="4" type="primary">bamD</name>
    <name evidence="4" type="ORF">C6V80_05880</name>
    <name evidence="5" type="ORF">EDC58_0251</name>
</gene>
<evidence type="ECO:0000259" key="3">
    <source>
        <dbReference type="Pfam" id="PF13525"/>
    </source>
</evidence>
<evidence type="ECO:0000313" key="7">
    <source>
        <dbReference type="Proteomes" id="UP000298805"/>
    </source>
</evidence>